<dbReference type="GO" id="GO:0060271">
    <property type="term" value="P:cilium assembly"/>
    <property type="evidence" value="ECO:0007669"/>
    <property type="project" value="TreeGrafter"/>
</dbReference>
<protein>
    <submittedName>
        <fullName evidence="1">Uncharacterized protein</fullName>
    </submittedName>
</protein>
<dbReference type="InterPro" id="IPR027912">
    <property type="entry name" value="CFAP54"/>
</dbReference>
<dbReference type="AlphaFoldDB" id="A0A8C1QCD3"/>
<dbReference type="Ensembl" id="ENSCCRT00010032385.1">
    <property type="protein sequence ID" value="ENSCCRP00010029551.1"/>
    <property type="gene ID" value="ENSCCRG00010012591.1"/>
</dbReference>
<accession>A0A8C1QCD3</accession>
<reference evidence="1" key="2">
    <citation type="submission" date="2025-09" db="UniProtKB">
        <authorList>
            <consortium name="Ensembl"/>
        </authorList>
    </citation>
    <scope>IDENTIFICATION</scope>
</reference>
<keyword evidence="2" id="KW-1185">Reference proteome</keyword>
<dbReference type="PANTHER" id="PTHR33487">
    <property type="entry name" value="CILIA- AND FLAGELLA-ASSOCIATED PROTEIN 54"/>
    <property type="match status" value="1"/>
</dbReference>
<name>A0A8C1QCD3_CYPCA</name>
<organism evidence="1 2">
    <name type="scientific">Cyprinus carpio</name>
    <name type="common">Common carp</name>
    <dbReference type="NCBI Taxonomy" id="7962"/>
    <lineage>
        <taxon>Eukaryota</taxon>
        <taxon>Metazoa</taxon>
        <taxon>Chordata</taxon>
        <taxon>Craniata</taxon>
        <taxon>Vertebrata</taxon>
        <taxon>Euteleostomi</taxon>
        <taxon>Actinopterygii</taxon>
        <taxon>Neopterygii</taxon>
        <taxon>Teleostei</taxon>
        <taxon>Ostariophysi</taxon>
        <taxon>Cypriniformes</taxon>
        <taxon>Cyprinidae</taxon>
        <taxon>Cyprininae</taxon>
        <taxon>Cyprinus</taxon>
    </lineage>
</organism>
<sequence>MQSLLPPLSLTQLLLVRKSKIAVDAAVKFVKQVFRYEQWSTFSSLSAALISALAVSTSVIWLKMSVRLLSSSFSGTVHRTWKAAHKNIVPAIMTEEFFNLIQTLHACVCKTDKDIQPDADLVLDIVLFFWAKCKTVFQRAQSRHYDPVRYLGRVANQDQVIIQINSKTKMLTMRDFVDFKHNYGDAAL</sequence>
<dbReference type="PANTHER" id="PTHR33487:SF1">
    <property type="entry name" value="CILIA- AND FLAGELLA-ASSOCIATED PROTEIN 54"/>
    <property type="match status" value="1"/>
</dbReference>
<reference evidence="1" key="1">
    <citation type="submission" date="2025-08" db="UniProtKB">
        <authorList>
            <consortium name="Ensembl"/>
        </authorList>
    </citation>
    <scope>IDENTIFICATION</scope>
</reference>
<evidence type="ECO:0000313" key="1">
    <source>
        <dbReference type="Ensembl" id="ENSCCRP00010029551.1"/>
    </source>
</evidence>
<proteinExistence type="predicted"/>
<dbReference type="Proteomes" id="UP000694427">
    <property type="component" value="Unplaced"/>
</dbReference>
<dbReference type="Pfam" id="PF14858">
    <property type="entry name" value="CFAP54_N"/>
    <property type="match status" value="1"/>
</dbReference>
<evidence type="ECO:0000313" key="2">
    <source>
        <dbReference type="Proteomes" id="UP000694427"/>
    </source>
</evidence>